<evidence type="ECO:0000313" key="7">
    <source>
        <dbReference type="EMBL" id="PWE53971.1"/>
    </source>
</evidence>
<dbReference type="Pfam" id="PF03706">
    <property type="entry name" value="LPG_synthase_TM"/>
    <property type="match status" value="1"/>
</dbReference>
<evidence type="ECO:0000256" key="1">
    <source>
        <dbReference type="ARBA" id="ARBA00004651"/>
    </source>
</evidence>
<keyword evidence="8" id="KW-1185">Reference proteome</keyword>
<dbReference type="PANTHER" id="PTHR39087">
    <property type="entry name" value="UPF0104 MEMBRANE PROTEIN MJ1595"/>
    <property type="match status" value="1"/>
</dbReference>
<dbReference type="AlphaFoldDB" id="A0A2U2DL27"/>
<accession>A0A2U2DL27</accession>
<feature type="transmembrane region" description="Helical" evidence="6">
    <location>
        <begin position="47"/>
        <end position="69"/>
    </location>
</feature>
<gene>
    <name evidence="7" type="ORF">DEM27_23255</name>
</gene>
<feature type="transmembrane region" description="Helical" evidence="6">
    <location>
        <begin position="157"/>
        <end position="180"/>
    </location>
</feature>
<evidence type="ECO:0000256" key="4">
    <source>
        <dbReference type="ARBA" id="ARBA00022989"/>
    </source>
</evidence>
<dbReference type="EMBL" id="QFBC01000013">
    <property type="protein sequence ID" value="PWE53971.1"/>
    <property type="molecule type" value="Genomic_DNA"/>
</dbReference>
<keyword evidence="2" id="KW-1003">Cell membrane</keyword>
<feature type="transmembrane region" description="Helical" evidence="6">
    <location>
        <begin position="7"/>
        <end position="27"/>
    </location>
</feature>
<feature type="transmembrane region" description="Helical" evidence="6">
    <location>
        <begin position="120"/>
        <end position="145"/>
    </location>
</feature>
<comment type="caution">
    <text evidence="7">The sequence shown here is derived from an EMBL/GenBank/DDBJ whole genome shotgun (WGS) entry which is preliminary data.</text>
</comment>
<sequence length="320" mass="33946">MAAKNLLLRGAIALAICIALYLLYRSFSHFTLEEVSQSIGAIPVERFGAALGFAAASYLCLSGFDALAVRYVGKPLPYRQTLLASFCGLSIGHNVGIAALSSGAVRYRFYSRWGLSAEDIAKLIVFCGLTVALGLLTLAGIYLLLQPEAGRQVGLSEMVSSGLGVALLAVSTAYLLAAVFLRGSVHLWKWDVDLPVWKIALAQIVVGTINFACVAACLHQLLSAFGEPAYLTVASAYVTGNLASLVSHVPGGLGVLEATILYVLPGTGAIGALVAFRVVYFFMPLAIGLPLFLASEAYFRMRQPKENGKTPRSHEAMAPN</sequence>
<dbReference type="InterPro" id="IPR022791">
    <property type="entry name" value="L-PG_synthase/AglD"/>
</dbReference>
<evidence type="ECO:0000256" key="5">
    <source>
        <dbReference type="ARBA" id="ARBA00023136"/>
    </source>
</evidence>
<dbReference type="Proteomes" id="UP000245252">
    <property type="component" value="Unassembled WGS sequence"/>
</dbReference>
<dbReference type="PANTHER" id="PTHR39087:SF2">
    <property type="entry name" value="UPF0104 MEMBRANE PROTEIN MJ1595"/>
    <property type="match status" value="1"/>
</dbReference>
<proteinExistence type="predicted"/>
<evidence type="ECO:0000256" key="6">
    <source>
        <dbReference type="SAM" id="Phobius"/>
    </source>
</evidence>
<comment type="subcellular location">
    <subcellularLocation>
        <location evidence="1">Cell membrane</location>
        <topology evidence="1">Multi-pass membrane protein</topology>
    </subcellularLocation>
</comment>
<name>A0A2U2DL27_9HYPH</name>
<evidence type="ECO:0000256" key="2">
    <source>
        <dbReference type="ARBA" id="ARBA00022475"/>
    </source>
</evidence>
<feature type="transmembrane region" description="Helical" evidence="6">
    <location>
        <begin position="229"/>
        <end position="249"/>
    </location>
</feature>
<feature type="transmembrane region" description="Helical" evidence="6">
    <location>
        <begin position="269"/>
        <end position="293"/>
    </location>
</feature>
<feature type="transmembrane region" description="Helical" evidence="6">
    <location>
        <begin position="81"/>
        <end position="100"/>
    </location>
</feature>
<dbReference type="RefSeq" id="WP_109460768.1">
    <property type="nucleotide sequence ID" value="NZ_QFBC01000013.1"/>
</dbReference>
<dbReference type="OrthoDB" id="145485at2"/>
<reference evidence="7 8" key="1">
    <citation type="submission" date="2018-05" db="EMBL/GenBank/DDBJ databases">
        <title>The draft genome of strain NS-104.</title>
        <authorList>
            <person name="Hang P."/>
            <person name="Jiang J."/>
        </authorList>
    </citation>
    <scope>NUCLEOTIDE SEQUENCE [LARGE SCALE GENOMIC DNA]</scope>
    <source>
        <strain evidence="7 8">NS-104</strain>
    </source>
</reference>
<keyword evidence="3 6" id="KW-0812">Transmembrane</keyword>
<dbReference type="GO" id="GO:0005886">
    <property type="term" value="C:plasma membrane"/>
    <property type="evidence" value="ECO:0007669"/>
    <property type="project" value="UniProtKB-SubCell"/>
</dbReference>
<evidence type="ECO:0000313" key="8">
    <source>
        <dbReference type="Proteomes" id="UP000245252"/>
    </source>
</evidence>
<organism evidence="7 8">
    <name type="scientific">Metarhizobium album</name>
    <dbReference type="NCBI Taxonomy" id="2182425"/>
    <lineage>
        <taxon>Bacteria</taxon>
        <taxon>Pseudomonadati</taxon>
        <taxon>Pseudomonadota</taxon>
        <taxon>Alphaproteobacteria</taxon>
        <taxon>Hyphomicrobiales</taxon>
        <taxon>Rhizobiaceae</taxon>
        <taxon>Metarhizobium</taxon>
    </lineage>
</organism>
<keyword evidence="4 6" id="KW-1133">Transmembrane helix</keyword>
<feature type="transmembrane region" description="Helical" evidence="6">
    <location>
        <begin position="200"/>
        <end position="222"/>
    </location>
</feature>
<protein>
    <submittedName>
        <fullName evidence="7">Uncharacterized protein</fullName>
    </submittedName>
</protein>
<evidence type="ECO:0000256" key="3">
    <source>
        <dbReference type="ARBA" id="ARBA00022692"/>
    </source>
</evidence>
<keyword evidence="5 6" id="KW-0472">Membrane</keyword>